<sequence>MKLQLSPASCGFARRAVSFVAAGVAGLAVTLAAAAPAQASSVEWVDGGDDSPCVQDDVGAALTKLDSSLWCQPIPGCYEYDGNNPKYKGRIVQPSASTGIWQGAASEVLYADALPTDYTLTSSGSGSAGSSGSGSGSSSTGSSGSAGSSSSSGTKSSASGSKKTSSSSGAAAKSSTSSTKKSTKKSAASTSTTTGSKSSTATGSTQADDDLTGGADEVATVGAPSAPGQPTLTVDGTSITVTWEASADVELDSVTSYTVQLSGGNKVSVAADTLTYTFTDLPDGSYRAAVRAVNDTGESVASTPSDAVVVGDPVDDVQGTLSWDGDVTPGGTVTITGAGYEPNTALVIELHSDPVTLGTVTTDAAGAFTLDAAIPADTPAGDHTFVVATDSDIITETAVTVIASAPTAVQAEASAADATAAAETETVPPFTGAIILIALAAIGVLSLFVGSLRRRPAAGAQANEVTEAKRAAGPAASPFANEEPAPLRSASSRAAGTRSDSPVLPEFALTPARFIPPIGTDPARPAPTPRPATATVHRPLEPVAGAHSRPAAEVS</sequence>
<feature type="domain" description="Fibronectin type-III" evidence="6">
    <location>
        <begin position="223"/>
        <end position="313"/>
    </location>
</feature>
<keyword evidence="4" id="KW-0812">Transmembrane</keyword>
<proteinExistence type="predicted"/>
<evidence type="ECO:0000256" key="4">
    <source>
        <dbReference type="SAM" id="Phobius"/>
    </source>
</evidence>
<keyword evidence="8" id="KW-1185">Reference proteome</keyword>
<dbReference type="InterPro" id="IPR013783">
    <property type="entry name" value="Ig-like_fold"/>
</dbReference>
<dbReference type="Proteomes" id="UP000316181">
    <property type="component" value="Unassembled WGS sequence"/>
</dbReference>
<evidence type="ECO:0000256" key="1">
    <source>
        <dbReference type="ARBA" id="ARBA00023295"/>
    </source>
</evidence>
<dbReference type="InterPro" id="IPR006311">
    <property type="entry name" value="TAT_signal"/>
</dbReference>
<gene>
    <name evidence="7" type="ORF">FB389_1188</name>
</gene>
<protein>
    <submittedName>
        <fullName evidence="7">Fibronectin type III domain protein</fullName>
    </submittedName>
</protein>
<dbReference type="CDD" id="cd00063">
    <property type="entry name" value="FN3"/>
    <property type="match status" value="1"/>
</dbReference>
<keyword evidence="4" id="KW-1133">Transmembrane helix</keyword>
<dbReference type="GO" id="GO:0016798">
    <property type="term" value="F:hydrolase activity, acting on glycosyl bonds"/>
    <property type="evidence" value="ECO:0007669"/>
    <property type="project" value="UniProtKB-KW"/>
</dbReference>
<evidence type="ECO:0000256" key="2">
    <source>
        <dbReference type="ARBA" id="ARBA00023326"/>
    </source>
</evidence>
<dbReference type="InterPro" id="IPR036116">
    <property type="entry name" value="FN3_sf"/>
</dbReference>
<organism evidence="7 8">
    <name type="scientific">Rarobacter incanus</name>
    <dbReference type="NCBI Taxonomy" id="153494"/>
    <lineage>
        <taxon>Bacteria</taxon>
        <taxon>Bacillati</taxon>
        <taxon>Actinomycetota</taxon>
        <taxon>Actinomycetes</taxon>
        <taxon>Micrococcales</taxon>
        <taxon>Rarobacteraceae</taxon>
        <taxon>Rarobacter</taxon>
    </lineage>
</organism>
<dbReference type="Pfam" id="PF00041">
    <property type="entry name" value="fn3"/>
    <property type="match status" value="1"/>
</dbReference>
<keyword evidence="1" id="KW-0378">Hydrolase</keyword>
<dbReference type="EMBL" id="VFNV01000001">
    <property type="protein sequence ID" value="TQK76512.1"/>
    <property type="molecule type" value="Genomic_DNA"/>
</dbReference>
<feature type="region of interest" description="Disordered" evidence="3">
    <location>
        <begin position="459"/>
        <end position="555"/>
    </location>
</feature>
<feature type="transmembrane region" description="Helical" evidence="4">
    <location>
        <begin position="430"/>
        <end position="449"/>
    </location>
</feature>
<keyword evidence="4" id="KW-0472">Membrane</keyword>
<keyword evidence="2" id="KW-0119">Carbohydrate metabolism</keyword>
<feature type="compositionally biased region" description="Low complexity" evidence="3">
    <location>
        <begin position="488"/>
        <end position="501"/>
    </location>
</feature>
<evidence type="ECO:0000259" key="6">
    <source>
        <dbReference type="PROSITE" id="PS50853"/>
    </source>
</evidence>
<dbReference type="PROSITE" id="PS51318">
    <property type="entry name" value="TAT"/>
    <property type="match status" value="1"/>
</dbReference>
<keyword evidence="1" id="KW-0326">Glycosidase</keyword>
<dbReference type="SUPFAM" id="SSF49265">
    <property type="entry name" value="Fibronectin type III"/>
    <property type="match status" value="1"/>
</dbReference>
<evidence type="ECO:0000313" key="7">
    <source>
        <dbReference type="EMBL" id="TQK76512.1"/>
    </source>
</evidence>
<dbReference type="Gene3D" id="2.60.40.10">
    <property type="entry name" value="Immunoglobulins"/>
    <property type="match status" value="1"/>
</dbReference>
<evidence type="ECO:0000313" key="8">
    <source>
        <dbReference type="Proteomes" id="UP000316181"/>
    </source>
</evidence>
<dbReference type="GO" id="GO:0000272">
    <property type="term" value="P:polysaccharide catabolic process"/>
    <property type="evidence" value="ECO:0007669"/>
    <property type="project" value="UniProtKB-KW"/>
</dbReference>
<feature type="chain" id="PRO_5021896183" evidence="5">
    <location>
        <begin position="40"/>
        <end position="555"/>
    </location>
</feature>
<name>A0A542SPJ0_9MICO</name>
<feature type="signal peptide" evidence="5">
    <location>
        <begin position="1"/>
        <end position="39"/>
    </location>
</feature>
<evidence type="ECO:0000256" key="5">
    <source>
        <dbReference type="SAM" id="SignalP"/>
    </source>
</evidence>
<feature type="region of interest" description="Disordered" evidence="3">
    <location>
        <begin position="121"/>
        <end position="234"/>
    </location>
</feature>
<evidence type="ECO:0000256" key="3">
    <source>
        <dbReference type="SAM" id="MobiDB-lite"/>
    </source>
</evidence>
<feature type="compositionally biased region" description="Gly residues" evidence="3">
    <location>
        <begin position="126"/>
        <end position="135"/>
    </location>
</feature>
<dbReference type="InterPro" id="IPR003961">
    <property type="entry name" value="FN3_dom"/>
</dbReference>
<dbReference type="AlphaFoldDB" id="A0A542SPJ0"/>
<reference evidence="7 8" key="1">
    <citation type="submission" date="2019-06" db="EMBL/GenBank/DDBJ databases">
        <title>Sequencing the genomes of 1000 actinobacteria strains.</title>
        <authorList>
            <person name="Klenk H.-P."/>
        </authorList>
    </citation>
    <scope>NUCLEOTIDE SEQUENCE [LARGE SCALE GENOMIC DNA]</scope>
    <source>
        <strain evidence="7 8">DSM 10596</strain>
    </source>
</reference>
<keyword evidence="2" id="KW-0624">Polysaccharide degradation</keyword>
<keyword evidence="5" id="KW-0732">Signal</keyword>
<dbReference type="SMART" id="SM00060">
    <property type="entry name" value="FN3"/>
    <property type="match status" value="1"/>
</dbReference>
<dbReference type="RefSeq" id="WP_170207894.1">
    <property type="nucleotide sequence ID" value="NZ_VFNV01000001.1"/>
</dbReference>
<accession>A0A542SPJ0</accession>
<feature type="compositionally biased region" description="Low complexity" evidence="3">
    <location>
        <begin position="136"/>
        <end position="205"/>
    </location>
</feature>
<comment type="caution">
    <text evidence="7">The sequence shown here is derived from an EMBL/GenBank/DDBJ whole genome shotgun (WGS) entry which is preliminary data.</text>
</comment>
<dbReference type="PROSITE" id="PS50853">
    <property type="entry name" value="FN3"/>
    <property type="match status" value="1"/>
</dbReference>